<name>A0A2M7QEZ6_9BACT</name>
<sequence>MIKDILIPFDRKTEIHGTLHINTKSDTLILLCHGFGDSKETHGIKRLAQLVEPSVNIFRFTFTDTEPNIKIEAENIHSIVSYFKTKYKYIVVMGISLGGLSSLLGTISGQNIDKLILLNPFVYLHRWIAWKYRKTLLLSILFAPVLKRLRDTLIFYRTNLRPQDLLVPTLLIVSTHDEIVSPSHGKTLFAHIGSSQKKMILDNEIDHGLSKEKYLKKVAAYITSWITK</sequence>
<dbReference type="Gene3D" id="3.40.50.1820">
    <property type="entry name" value="alpha/beta hydrolase"/>
    <property type="match status" value="1"/>
</dbReference>
<dbReference type="EMBL" id="PFLF01000020">
    <property type="protein sequence ID" value="PIY69428.1"/>
    <property type="molecule type" value="Genomic_DNA"/>
</dbReference>
<dbReference type="PANTHER" id="PTHR12277">
    <property type="entry name" value="ALPHA/BETA HYDROLASE DOMAIN-CONTAINING PROTEIN"/>
    <property type="match status" value="1"/>
</dbReference>
<evidence type="ECO:0000313" key="2">
    <source>
        <dbReference type="Proteomes" id="UP000230108"/>
    </source>
</evidence>
<organism evidence="1 2">
    <name type="scientific">Candidatus Roizmanbacteria bacterium CG_4_10_14_0_8_um_filter_39_9</name>
    <dbReference type="NCBI Taxonomy" id="1974829"/>
    <lineage>
        <taxon>Bacteria</taxon>
        <taxon>Candidatus Roizmaniibacteriota</taxon>
    </lineage>
</organism>
<proteinExistence type="predicted"/>
<evidence type="ECO:0000313" key="1">
    <source>
        <dbReference type="EMBL" id="PIY69428.1"/>
    </source>
</evidence>
<dbReference type="InterPro" id="IPR008886">
    <property type="entry name" value="UPF0227/Esterase_YqiA"/>
</dbReference>
<reference evidence="2" key="1">
    <citation type="submission" date="2017-09" db="EMBL/GenBank/DDBJ databases">
        <title>Depth-based differentiation of microbial function through sediment-hosted aquifers and enrichment of novel symbionts in the deep terrestrial subsurface.</title>
        <authorList>
            <person name="Probst A.J."/>
            <person name="Ladd B."/>
            <person name="Jarett J.K."/>
            <person name="Geller-Mcgrath D.E."/>
            <person name="Sieber C.M.K."/>
            <person name="Emerson J.B."/>
            <person name="Anantharaman K."/>
            <person name="Thomas B.C."/>
            <person name="Malmstrom R."/>
            <person name="Stieglmeier M."/>
            <person name="Klingl A."/>
            <person name="Woyke T."/>
            <person name="Ryan C.M."/>
            <person name="Banfield J.F."/>
        </authorList>
    </citation>
    <scope>NUCLEOTIDE SEQUENCE [LARGE SCALE GENOMIC DNA]</scope>
</reference>
<dbReference type="SUPFAM" id="SSF53474">
    <property type="entry name" value="alpha/beta-Hydrolases"/>
    <property type="match status" value="1"/>
</dbReference>
<dbReference type="AlphaFoldDB" id="A0A2M7QEZ6"/>
<gene>
    <name evidence="1" type="ORF">COY90_00725</name>
</gene>
<dbReference type="InterPro" id="IPR029058">
    <property type="entry name" value="AB_hydrolase_fold"/>
</dbReference>
<accession>A0A2M7QEZ6</accession>
<dbReference type="Proteomes" id="UP000230108">
    <property type="component" value="Unassembled WGS sequence"/>
</dbReference>
<comment type="caution">
    <text evidence="1">The sequence shown here is derived from an EMBL/GenBank/DDBJ whole genome shotgun (WGS) entry which is preliminary data.</text>
</comment>
<protein>
    <recommendedName>
        <fullName evidence="3">Serine aminopeptidase S33 domain-containing protein</fullName>
    </recommendedName>
</protein>
<dbReference type="Pfam" id="PF05728">
    <property type="entry name" value="UPF0227"/>
    <property type="match status" value="1"/>
</dbReference>
<evidence type="ECO:0008006" key="3">
    <source>
        <dbReference type="Google" id="ProtNLM"/>
    </source>
</evidence>